<accession>A0A840WMJ2</accession>
<feature type="compositionally biased region" description="Basic and acidic residues" evidence="10">
    <location>
        <begin position="125"/>
        <end position="137"/>
    </location>
</feature>
<evidence type="ECO:0000256" key="7">
    <source>
        <dbReference type="ARBA" id="ARBA00022927"/>
    </source>
</evidence>
<dbReference type="NCBIfam" id="TIGR01352">
    <property type="entry name" value="tonB_Cterm"/>
    <property type="match status" value="1"/>
</dbReference>
<proteinExistence type="inferred from homology"/>
<reference evidence="13 14" key="1">
    <citation type="submission" date="2020-08" db="EMBL/GenBank/DDBJ databases">
        <title>Genomic Encyclopedia of Type Strains, Phase IV (KMG-IV): sequencing the most valuable type-strain genomes for metagenomic binning, comparative biology and taxonomic classification.</title>
        <authorList>
            <person name="Goeker M."/>
        </authorList>
    </citation>
    <scope>NUCLEOTIDE SEQUENCE [LARGE SCALE GENOMIC DNA]</scope>
    <source>
        <strain evidence="13 14">DSM 103377</strain>
    </source>
</reference>
<evidence type="ECO:0000256" key="6">
    <source>
        <dbReference type="ARBA" id="ARBA00022692"/>
    </source>
</evidence>
<keyword evidence="8" id="KW-1133">Transmembrane helix</keyword>
<feature type="domain" description="TonB C-terminal" evidence="12">
    <location>
        <begin position="226"/>
        <end position="314"/>
    </location>
</feature>
<dbReference type="GO" id="GO:0055085">
    <property type="term" value="P:transmembrane transport"/>
    <property type="evidence" value="ECO:0007669"/>
    <property type="project" value="InterPro"/>
</dbReference>
<feature type="compositionally biased region" description="Low complexity" evidence="10">
    <location>
        <begin position="140"/>
        <end position="151"/>
    </location>
</feature>
<dbReference type="Pfam" id="PF03544">
    <property type="entry name" value="TonB_C"/>
    <property type="match status" value="1"/>
</dbReference>
<dbReference type="EMBL" id="JACIJS010000006">
    <property type="protein sequence ID" value="MBB5516298.1"/>
    <property type="molecule type" value="Genomic_DNA"/>
</dbReference>
<dbReference type="RefSeq" id="WP_184011747.1">
    <property type="nucleotide sequence ID" value="NZ_JACIJS010000006.1"/>
</dbReference>
<keyword evidence="4" id="KW-1003">Cell membrane</keyword>
<evidence type="ECO:0000256" key="9">
    <source>
        <dbReference type="ARBA" id="ARBA00023136"/>
    </source>
</evidence>
<evidence type="ECO:0000256" key="3">
    <source>
        <dbReference type="ARBA" id="ARBA00022448"/>
    </source>
</evidence>
<dbReference type="InterPro" id="IPR051045">
    <property type="entry name" value="TonB-dependent_transducer"/>
</dbReference>
<keyword evidence="11" id="KW-0732">Signal</keyword>
<evidence type="ECO:0000256" key="2">
    <source>
        <dbReference type="ARBA" id="ARBA00006555"/>
    </source>
</evidence>
<keyword evidence="9" id="KW-0472">Membrane</keyword>
<feature type="compositionally biased region" description="Low complexity" evidence="10">
    <location>
        <begin position="64"/>
        <end position="73"/>
    </location>
</feature>
<dbReference type="SUPFAM" id="SSF74653">
    <property type="entry name" value="TolA/TonB C-terminal domain"/>
    <property type="match status" value="1"/>
</dbReference>
<feature type="signal peptide" evidence="11">
    <location>
        <begin position="1"/>
        <end position="21"/>
    </location>
</feature>
<dbReference type="InterPro" id="IPR037682">
    <property type="entry name" value="TonB_C"/>
</dbReference>
<comment type="similarity">
    <text evidence="2">Belongs to the TonB family.</text>
</comment>
<dbReference type="Gene3D" id="3.30.1150.10">
    <property type="match status" value="1"/>
</dbReference>
<evidence type="ECO:0000256" key="11">
    <source>
        <dbReference type="SAM" id="SignalP"/>
    </source>
</evidence>
<dbReference type="AlphaFoldDB" id="A0A840WMJ2"/>
<evidence type="ECO:0000313" key="13">
    <source>
        <dbReference type="EMBL" id="MBB5516298.1"/>
    </source>
</evidence>
<keyword evidence="14" id="KW-1185">Reference proteome</keyword>
<evidence type="ECO:0000256" key="5">
    <source>
        <dbReference type="ARBA" id="ARBA00022519"/>
    </source>
</evidence>
<evidence type="ECO:0000256" key="1">
    <source>
        <dbReference type="ARBA" id="ARBA00004383"/>
    </source>
</evidence>
<feature type="compositionally biased region" description="Low complexity" evidence="10">
    <location>
        <begin position="187"/>
        <end position="213"/>
    </location>
</feature>
<comment type="subcellular location">
    <subcellularLocation>
        <location evidence="1">Cell inner membrane</location>
        <topology evidence="1">Single-pass membrane protein</topology>
        <orientation evidence="1">Periplasmic side</orientation>
    </subcellularLocation>
</comment>
<gene>
    <name evidence="13" type="ORF">FHS89_002324</name>
</gene>
<keyword evidence="3" id="KW-0813">Transport</keyword>
<dbReference type="GO" id="GO:0005886">
    <property type="term" value="C:plasma membrane"/>
    <property type="evidence" value="ECO:0007669"/>
    <property type="project" value="UniProtKB-SubCell"/>
</dbReference>
<organism evidence="13 14">
    <name type="scientific">Rubricella aquisinus</name>
    <dbReference type="NCBI Taxonomy" id="2028108"/>
    <lineage>
        <taxon>Bacteria</taxon>
        <taxon>Pseudomonadati</taxon>
        <taxon>Pseudomonadota</taxon>
        <taxon>Alphaproteobacteria</taxon>
        <taxon>Rhodobacterales</taxon>
        <taxon>Paracoccaceae</taxon>
        <taxon>Rubricella</taxon>
    </lineage>
</organism>
<feature type="region of interest" description="Disordered" evidence="10">
    <location>
        <begin position="54"/>
        <end position="80"/>
    </location>
</feature>
<feature type="region of interest" description="Disordered" evidence="10">
    <location>
        <begin position="115"/>
        <end position="213"/>
    </location>
</feature>
<evidence type="ECO:0000256" key="4">
    <source>
        <dbReference type="ARBA" id="ARBA00022475"/>
    </source>
</evidence>
<dbReference type="GO" id="GO:0015031">
    <property type="term" value="P:protein transport"/>
    <property type="evidence" value="ECO:0007669"/>
    <property type="project" value="UniProtKB-KW"/>
</dbReference>
<keyword evidence="7" id="KW-0653">Protein transport</keyword>
<evidence type="ECO:0000313" key="14">
    <source>
        <dbReference type="Proteomes" id="UP000553766"/>
    </source>
</evidence>
<feature type="chain" id="PRO_5033066909" evidence="11">
    <location>
        <begin position="22"/>
        <end position="314"/>
    </location>
</feature>
<feature type="compositionally biased region" description="Low complexity" evidence="10">
    <location>
        <begin position="168"/>
        <end position="180"/>
    </location>
</feature>
<dbReference type="PANTHER" id="PTHR33446">
    <property type="entry name" value="PROTEIN TONB-RELATED"/>
    <property type="match status" value="1"/>
</dbReference>
<evidence type="ECO:0000256" key="10">
    <source>
        <dbReference type="SAM" id="MobiDB-lite"/>
    </source>
</evidence>
<name>A0A840WMJ2_9RHOB</name>
<dbReference type="PANTHER" id="PTHR33446:SF13">
    <property type="entry name" value="TONB PROTEIN"/>
    <property type="match status" value="1"/>
</dbReference>
<dbReference type="Proteomes" id="UP000553766">
    <property type="component" value="Unassembled WGS sequence"/>
</dbReference>
<keyword evidence="5" id="KW-0997">Cell inner membrane</keyword>
<evidence type="ECO:0000259" key="12">
    <source>
        <dbReference type="PROSITE" id="PS52015"/>
    </source>
</evidence>
<evidence type="ECO:0000256" key="8">
    <source>
        <dbReference type="ARBA" id="ARBA00022989"/>
    </source>
</evidence>
<dbReference type="InterPro" id="IPR006260">
    <property type="entry name" value="TonB/TolA_C"/>
</dbReference>
<sequence>MTRGFAIAVSAALAVHMGALAIWQAQSPAPGGVVGSVPGLAGADMAAMVEAWDRPPDTAEPIGPASAPEESIAPPAPEAEHAPDMVEATALAAASEVAEPVFIPPERLTQPEAITPGALALPRAPQERQLTRPRAEQSQRPLRQAPRATPARPAPRESFTRTTRSTKPAAAAPRRLAETTPPRPRPARLGSAAPAQAAARAQSASVSGGTGASTTGTAITAGAQETWVQSVRALIASHVRYPQRPRQLGITGRTIMDVQISRAGEVMAMRVATTSGNRRLDEAATAAVRRASPFPPPPEARVHRLTVPVRFEIE</sequence>
<comment type="caution">
    <text evidence="13">The sequence shown here is derived from an EMBL/GenBank/DDBJ whole genome shotgun (WGS) entry which is preliminary data.</text>
</comment>
<keyword evidence="6" id="KW-0812">Transmembrane</keyword>
<protein>
    <submittedName>
        <fullName evidence="13">Protein TonB</fullName>
    </submittedName>
</protein>
<dbReference type="PROSITE" id="PS52015">
    <property type="entry name" value="TONB_CTD"/>
    <property type="match status" value="1"/>
</dbReference>